<proteinExistence type="predicted"/>
<evidence type="ECO:0000256" key="2">
    <source>
        <dbReference type="SAM" id="SignalP"/>
    </source>
</evidence>
<name>A0ABQ7MH75_BRACM</name>
<sequence length="407" mass="44632">MGRLVRLVIGLWTKSAAGVWIFDETPNSQGEAMLLPEGPTTAPITLITDKDVELMSSVIDYMADPLIYVTSGPELVAKYQFFCRTPFSIDDKTYLQEGITEKEHCQAIIDLVGGHPIVCSKHMLEIMFNEPQLLLVFRVALEIEIVYGLENENDDTDEGRQDNHLTGDDIMSLEGAVSLSPDQLNNFNDNSHVLYGEPVTIEELQNTLPNFESAVMVHQAATLGVEPMNLWEDAEDEEAYWDDMIEDGRSYEVYVAASPDPTEEVIGLPLSQNRRVCAPQRPTIFFIDDDSESSYTGSYDSFNNMENRTAVPPPVAQVPDSILPPNNAENGITGECSAEVAVPNNVNNVELHSGRIPSTNAAFPEISLDLTLGIGLGNNRAEPEPSIENQDSSSEADDGSGGFGPLF</sequence>
<keyword evidence="2" id="KW-0732">Signal</keyword>
<dbReference type="EMBL" id="JADBGQ010000005">
    <property type="protein sequence ID" value="KAG5397271.1"/>
    <property type="molecule type" value="Genomic_DNA"/>
</dbReference>
<gene>
    <name evidence="3" type="primary">A05g504110.1_BraROA</name>
    <name evidence="3" type="ORF">IGI04_019085</name>
</gene>
<organism evidence="3 4">
    <name type="scientific">Brassica rapa subsp. trilocularis</name>
    <dbReference type="NCBI Taxonomy" id="1813537"/>
    <lineage>
        <taxon>Eukaryota</taxon>
        <taxon>Viridiplantae</taxon>
        <taxon>Streptophyta</taxon>
        <taxon>Embryophyta</taxon>
        <taxon>Tracheophyta</taxon>
        <taxon>Spermatophyta</taxon>
        <taxon>Magnoliopsida</taxon>
        <taxon>eudicotyledons</taxon>
        <taxon>Gunneridae</taxon>
        <taxon>Pentapetalae</taxon>
        <taxon>rosids</taxon>
        <taxon>malvids</taxon>
        <taxon>Brassicales</taxon>
        <taxon>Brassicaceae</taxon>
        <taxon>Brassiceae</taxon>
        <taxon>Brassica</taxon>
    </lineage>
</organism>
<feature type="chain" id="PRO_5046851356" evidence="2">
    <location>
        <begin position="19"/>
        <end position="407"/>
    </location>
</feature>
<reference evidence="3 4" key="1">
    <citation type="submission" date="2021-03" db="EMBL/GenBank/DDBJ databases">
        <authorList>
            <person name="King G.J."/>
            <person name="Bancroft I."/>
            <person name="Baten A."/>
            <person name="Bloomfield J."/>
            <person name="Borpatragohain P."/>
            <person name="He Z."/>
            <person name="Irish N."/>
            <person name="Irwin J."/>
            <person name="Liu K."/>
            <person name="Mauleon R.P."/>
            <person name="Moore J."/>
            <person name="Morris R."/>
            <person name="Ostergaard L."/>
            <person name="Wang B."/>
            <person name="Wells R."/>
        </authorList>
    </citation>
    <scope>NUCLEOTIDE SEQUENCE [LARGE SCALE GENOMIC DNA]</scope>
    <source>
        <strain evidence="3">R-o-18</strain>
        <tissue evidence="3">Leaf</tissue>
    </source>
</reference>
<dbReference type="Proteomes" id="UP000823674">
    <property type="component" value="Chromosome A05"/>
</dbReference>
<comment type="caution">
    <text evidence="3">The sequence shown here is derived from an EMBL/GenBank/DDBJ whole genome shotgun (WGS) entry which is preliminary data.</text>
</comment>
<evidence type="ECO:0000256" key="1">
    <source>
        <dbReference type="SAM" id="MobiDB-lite"/>
    </source>
</evidence>
<protein>
    <submittedName>
        <fullName evidence="3">Uncharacterized protein</fullName>
    </submittedName>
</protein>
<feature type="signal peptide" evidence="2">
    <location>
        <begin position="1"/>
        <end position="18"/>
    </location>
</feature>
<feature type="region of interest" description="Disordered" evidence="1">
    <location>
        <begin position="377"/>
        <end position="407"/>
    </location>
</feature>
<evidence type="ECO:0000313" key="3">
    <source>
        <dbReference type="EMBL" id="KAG5397271.1"/>
    </source>
</evidence>
<accession>A0ABQ7MH75</accession>
<keyword evidence="4" id="KW-1185">Reference proteome</keyword>
<evidence type="ECO:0000313" key="4">
    <source>
        <dbReference type="Proteomes" id="UP000823674"/>
    </source>
</evidence>